<sequence length="496" mass="55118">MPFAVVETTNARGCKELSVVPDKWLRSSRNGNIVLWPNAKTVSEQEKLIRDEGSCPKKSWLKYKCMVKRNPVSSFAEAKRLLEELSGESSSDVSELQRRKRKATSRDTNVFQKMLILENTSLHPSLPAPQASTSNVQLPAAANDSLVSHSPLPIVIEVRGNAGDAFHPESTSLPASSQAPVFAPVIENNAETSPYEILPQGPAQSSHCGYEEVAEDNIATVQYVTYESEHQAGETNNAVHKLLTEILEQQQQINRRLDLLERRVADIATQNEFILDAIRKLSSCAANNPEEPLSFRFDPMEQDQQLADLEEKLADNEFRSNMVKWLRLNVSGDCADNRMLCVLDMLFSKDFQTKCTWTGASRKGPKLAIMPNRNILQVFQQIGSDETEVVTQRKLADFFKKKLKNSLKRSIAIGIRRGTRHVRRRKQTKALEQDVKSEPVGGSCNALGDQIDEAAMSCESFDEPESEDAGSAVNSSDALDHADIPTDSSDVNDSSE</sequence>
<dbReference type="Proteomes" id="UP000069940">
    <property type="component" value="Unassembled WGS sequence"/>
</dbReference>
<dbReference type="RefSeq" id="XP_019549244.3">
    <property type="nucleotide sequence ID" value="XM_019693699.3"/>
</dbReference>
<feature type="coiled-coil region" evidence="1">
    <location>
        <begin position="243"/>
        <end position="270"/>
    </location>
</feature>
<reference evidence="5" key="1">
    <citation type="journal article" date="2015" name="Proc. Natl. Acad. Sci. U.S.A.">
        <title>Genome sequence of the Asian Tiger mosquito, Aedes albopictus, reveals insights into its biology, genetics, and evolution.</title>
        <authorList>
            <person name="Chen X.G."/>
            <person name="Jiang X."/>
            <person name="Gu J."/>
            <person name="Xu M."/>
            <person name="Wu Y."/>
            <person name="Deng Y."/>
            <person name="Zhang C."/>
            <person name="Bonizzoni M."/>
            <person name="Dermauw W."/>
            <person name="Vontas J."/>
            <person name="Armbruster P."/>
            <person name="Huang X."/>
            <person name="Yang Y."/>
            <person name="Zhang H."/>
            <person name="He W."/>
            <person name="Peng H."/>
            <person name="Liu Y."/>
            <person name="Wu K."/>
            <person name="Chen J."/>
            <person name="Lirakis M."/>
            <person name="Topalis P."/>
            <person name="Van Leeuwen T."/>
            <person name="Hall A.B."/>
            <person name="Jiang X."/>
            <person name="Thorpe C."/>
            <person name="Mueller R.L."/>
            <person name="Sun C."/>
            <person name="Waterhouse R.M."/>
            <person name="Yan G."/>
            <person name="Tu Z.J."/>
            <person name="Fang X."/>
            <person name="James A.A."/>
        </authorList>
    </citation>
    <scope>NUCLEOTIDE SEQUENCE [LARGE SCALE GENOMIC DNA]</scope>
    <source>
        <strain evidence="5">Foshan</strain>
    </source>
</reference>
<proteinExistence type="predicted"/>
<name>A0ABM1ZQY1_AEDAL</name>
<evidence type="ECO:0000256" key="1">
    <source>
        <dbReference type="SAM" id="Coils"/>
    </source>
</evidence>
<accession>A0ABM1ZQY1</accession>
<feature type="compositionally biased region" description="Polar residues" evidence="2">
    <location>
        <begin position="486"/>
        <end position="496"/>
    </location>
</feature>
<feature type="region of interest" description="Disordered" evidence="2">
    <location>
        <begin position="86"/>
        <end position="105"/>
    </location>
</feature>
<feature type="domain" description="DUF4806" evidence="3">
    <location>
        <begin position="299"/>
        <end position="377"/>
    </location>
</feature>
<protein>
    <recommendedName>
        <fullName evidence="3">DUF4806 domain-containing protein</fullName>
    </recommendedName>
</protein>
<evidence type="ECO:0000313" key="5">
    <source>
        <dbReference type="Proteomes" id="UP000069940"/>
    </source>
</evidence>
<keyword evidence="1" id="KW-0175">Coiled coil</keyword>
<dbReference type="EnsemblMetazoa" id="AALFPA23_020822.R30748">
    <property type="protein sequence ID" value="AALFPA23_020822.P30748"/>
    <property type="gene ID" value="AALFPA23_020822"/>
</dbReference>
<evidence type="ECO:0000313" key="4">
    <source>
        <dbReference type="EnsemblMetazoa" id="AALFPA23_020822.P30748"/>
    </source>
</evidence>
<dbReference type="RefSeq" id="XP_029735862.2">
    <property type="nucleotide sequence ID" value="XM_029880002.2"/>
</dbReference>
<dbReference type="InterPro" id="IPR032071">
    <property type="entry name" value="DUF4806"/>
</dbReference>
<dbReference type="GeneID" id="109419479"/>
<evidence type="ECO:0000259" key="3">
    <source>
        <dbReference type="Pfam" id="PF16064"/>
    </source>
</evidence>
<evidence type="ECO:0000256" key="2">
    <source>
        <dbReference type="SAM" id="MobiDB-lite"/>
    </source>
</evidence>
<dbReference type="EnsemblMetazoa" id="AALFPA23_020822.R30747">
    <property type="protein sequence ID" value="AALFPA23_020822.P30747"/>
    <property type="gene ID" value="AALFPA23_020822"/>
</dbReference>
<feature type="region of interest" description="Disordered" evidence="2">
    <location>
        <begin position="422"/>
        <end position="496"/>
    </location>
</feature>
<dbReference type="Pfam" id="PF16064">
    <property type="entry name" value="DUF4806"/>
    <property type="match status" value="1"/>
</dbReference>
<keyword evidence="5" id="KW-1185">Reference proteome</keyword>
<organism evidence="4 5">
    <name type="scientific">Aedes albopictus</name>
    <name type="common">Asian tiger mosquito</name>
    <name type="synonym">Stegomyia albopicta</name>
    <dbReference type="NCBI Taxonomy" id="7160"/>
    <lineage>
        <taxon>Eukaryota</taxon>
        <taxon>Metazoa</taxon>
        <taxon>Ecdysozoa</taxon>
        <taxon>Arthropoda</taxon>
        <taxon>Hexapoda</taxon>
        <taxon>Insecta</taxon>
        <taxon>Pterygota</taxon>
        <taxon>Neoptera</taxon>
        <taxon>Endopterygota</taxon>
        <taxon>Diptera</taxon>
        <taxon>Nematocera</taxon>
        <taxon>Culicoidea</taxon>
        <taxon>Culicidae</taxon>
        <taxon>Culicinae</taxon>
        <taxon>Aedini</taxon>
        <taxon>Aedes</taxon>
        <taxon>Stegomyia</taxon>
    </lineage>
</organism>
<reference evidence="4" key="2">
    <citation type="submission" date="2025-05" db="UniProtKB">
        <authorList>
            <consortium name="EnsemblMetazoa"/>
        </authorList>
    </citation>
    <scope>IDENTIFICATION</scope>
    <source>
        <strain evidence="4">Foshan</strain>
    </source>
</reference>